<gene>
    <name evidence="2" type="ORF">S03H2_69352</name>
</gene>
<protein>
    <submittedName>
        <fullName evidence="2">Uncharacterized protein</fullName>
    </submittedName>
</protein>
<feature type="non-terminal residue" evidence="2">
    <location>
        <position position="1"/>
    </location>
</feature>
<evidence type="ECO:0000313" key="2">
    <source>
        <dbReference type="EMBL" id="GAH96718.1"/>
    </source>
</evidence>
<evidence type="ECO:0000256" key="1">
    <source>
        <dbReference type="SAM" id="MobiDB-lite"/>
    </source>
</evidence>
<accession>X1LRE4</accession>
<name>X1LRE4_9ZZZZ</name>
<comment type="caution">
    <text evidence="2">The sequence shown here is derived from an EMBL/GenBank/DDBJ whole genome shotgun (WGS) entry which is preliminary data.</text>
</comment>
<dbReference type="AlphaFoldDB" id="X1LRE4"/>
<feature type="region of interest" description="Disordered" evidence="1">
    <location>
        <begin position="19"/>
        <end position="82"/>
    </location>
</feature>
<feature type="compositionally biased region" description="Basic and acidic residues" evidence="1">
    <location>
        <begin position="19"/>
        <end position="49"/>
    </location>
</feature>
<dbReference type="EMBL" id="BARU01045801">
    <property type="protein sequence ID" value="GAH96718.1"/>
    <property type="molecule type" value="Genomic_DNA"/>
</dbReference>
<sequence>VKRIADRFMFKDKEKLIPSLKREREAREFNKREERKREEAEGKTREKPRPGVIPVPGRSPGGGVVSSASLPGGQASEAKGEV</sequence>
<organism evidence="2">
    <name type="scientific">marine sediment metagenome</name>
    <dbReference type="NCBI Taxonomy" id="412755"/>
    <lineage>
        <taxon>unclassified sequences</taxon>
        <taxon>metagenomes</taxon>
        <taxon>ecological metagenomes</taxon>
    </lineage>
</organism>
<proteinExistence type="predicted"/>
<reference evidence="2" key="1">
    <citation type="journal article" date="2014" name="Front. Microbiol.">
        <title>High frequency of phylogenetically diverse reductive dehalogenase-homologous genes in deep subseafloor sedimentary metagenomes.</title>
        <authorList>
            <person name="Kawai M."/>
            <person name="Futagami T."/>
            <person name="Toyoda A."/>
            <person name="Takaki Y."/>
            <person name="Nishi S."/>
            <person name="Hori S."/>
            <person name="Arai W."/>
            <person name="Tsubouchi T."/>
            <person name="Morono Y."/>
            <person name="Uchiyama I."/>
            <person name="Ito T."/>
            <person name="Fujiyama A."/>
            <person name="Inagaki F."/>
            <person name="Takami H."/>
        </authorList>
    </citation>
    <scope>NUCLEOTIDE SEQUENCE</scope>
    <source>
        <strain evidence="2">Expedition CK06-06</strain>
    </source>
</reference>